<evidence type="ECO:0000256" key="1">
    <source>
        <dbReference type="ARBA" id="ARBA00022741"/>
    </source>
</evidence>
<dbReference type="InterPro" id="IPR036627">
    <property type="entry name" value="CobW-likC_sf"/>
</dbReference>
<dbReference type="InterPro" id="IPR011629">
    <property type="entry name" value="CobW-like_C"/>
</dbReference>
<feature type="region of interest" description="Disordered" evidence="6">
    <location>
        <begin position="226"/>
        <end position="253"/>
    </location>
</feature>
<evidence type="ECO:0000256" key="6">
    <source>
        <dbReference type="SAM" id="MobiDB-lite"/>
    </source>
</evidence>
<dbReference type="PANTHER" id="PTHR13748:SF62">
    <property type="entry name" value="COBW DOMAIN-CONTAINING PROTEIN"/>
    <property type="match status" value="1"/>
</dbReference>
<accession>A0ABP7XFQ0</accession>
<feature type="domain" description="CobW C-terminal" evidence="7">
    <location>
        <begin position="246"/>
        <end position="333"/>
    </location>
</feature>
<dbReference type="Pfam" id="PF02492">
    <property type="entry name" value="cobW"/>
    <property type="match status" value="1"/>
</dbReference>
<dbReference type="SUPFAM" id="SSF90002">
    <property type="entry name" value="Hypothetical protein YjiA, C-terminal domain"/>
    <property type="match status" value="1"/>
</dbReference>
<comment type="caution">
    <text evidence="8">The sequence shown here is derived from an EMBL/GenBank/DDBJ whole genome shotgun (WGS) entry which is preliminary data.</text>
</comment>
<evidence type="ECO:0000259" key="7">
    <source>
        <dbReference type="SMART" id="SM00833"/>
    </source>
</evidence>
<evidence type="ECO:0000256" key="3">
    <source>
        <dbReference type="ARBA" id="ARBA00023186"/>
    </source>
</evidence>
<keyword evidence="9" id="KW-1185">Reference proteome</keyword>
<dbReference type="Gene3D" id="3.30.1220.10">
    <property type="entry name" value="CobW-like, C-terminal domain"/>
    <property type="match status" value="1"/>
</dbReference>
<organism evidence="8 9">
    <name type="scientific">Nocardioides fonticola</name>
    <dbReference type="NCBI Taxonomy" id="450363"/>
    <lineage>
        <taxon>Bacteria</taxon>
        <taxon>Bacillati</taxon>
        <taxon>Actinomycetota</taxon>
        <taxon>Actinomycetes</taxon>
        <taxon>Propionibacteriales</taxon>
        <taxon>Nocardioidaceae</taxon>
        <taxon>Nocardioides</taxon>
    </lineage>
</organism>
<dbReference type="EMBL" id="BAAAZH010000010">
    <property type="protein sequence ID" value="GAA4114716.1"/>
    <property type="molecule type" value="Genomic_DNA"/>
</dbReference>
<dbReference type="InterPro" id="IPR051316">
    <property type="entry name" value="Zinc-reg_GTPase_activator"/>
</dbReference>
<evidence type="ECO:0000256" key="4">
    <source>
        <dbReference type="ARBA" id="ARBA00034320"/>
    </source>
</evidence>
<dbReference type="SMART" id="SM00833">
    <property type="entry name" value="CobW_C"/>
    <property type="match status" value="1"/>
</dbReference>
<feature type="compositionally biased region" description="Basic residues" evidence="6">
    <location>
        <begin position="232"/>
        <end position="243"/>
    </location>
</feature>
<protein>
    <submittedName>
        <fullName evidence="8">GTP-binding protein</fullName>
    </submittedName>
</protein>
<reference evidence="9" key="1">
    <citation type="journal article" date="2019" name="Int. J. Syst. Evol. Microbiol.">
        <title>The Global Catalogue of Microorganisms (GCM) 10K type strain sequencing project: providing services to taxonomists for standard genome sequencing and annotation.</title>
        <authorList>
            <consortium name="The Broad Institute Genomics Platform"/>
            <consortium name="The Broad Institute Genome Sequencing Center for Infectious Disease"/>
            <person name="Wu L."/>
            <person name="Ma J."/>
        </authorList>
    </citation>
    <scope>NUCLEOTIDE SEQUENCE [LARGE SCALE GENOMIC DNA]</scope>
    <source>
        <strain evidence="9">JCM 16703</strain>
    </source>
</reference>
<keyword evidence="2" id="KW-0378">Hydrolase</keyword>
<comment type="similarity">
    <text evidence="4">Belongs to the SIMIBI class G3E GTPase family. ZNG1 subfamily.</text>
</comment>
<dbReference type="InterPro" id="IPR027417">
    <property type="entry name" value="P-loop_NTPase"/>
</dbReference>
<dbReference type="Gene3D" id="3.40.50.300">
    <property type="entry name" value="P-loop containing nucleotide triphosphate hydrolases"/>
    <property type="match status" value="1"/>
</dbReference>
<keyword evidence="1" id="KW-0547">Nucleotide-binding</keyword>
<sequence>MDRAPRRVPVIALTGHLGAGKTTVLNHLLRRPGARIGVIINDFGAINVDAALVSGQIDQAASISGGCLCCLDDSEGFDAALEKLTHPRLALDAVIVEASGIAEPGALARMIRFSGAEHARPGGVVDVVDAVEHFATVDPDGRGVPPARYAVTSLVAINKCDLVPAGHREEHLARIEARVREANPQVHVVRIERGRLDPELVHDVAALEDPPDQLPLGALLREEHERHDGHGRGHGHGHGHGHAAHAASVSVSRPGPIEPGALLDLLEDPPVGAYRMKGTIAVRAGAGTRGYVVHVVGRSLFVASHPAPATSDLVAIGVDLDPEAVRPRLEAAMVPAEHADTVALRRLQRWRRLSL</sequence>
<evidence type="ECO:0000256" key="5">
    <source>
        <dbReference type="ARBA" id="ARBA00049117"/>
    </source>
</evidence>
<dbReference type="RefSeq" id="WP_344732465.1">
    <property type="nucleotide sequence ID" value="NZ_BAAAZH010000010.1"/>
</dbReference>
<dbReference type="PANTHER" id="PTHR13748">
    <property type="entry name" value="COBW-RELATED"/>
    <property type="match status" value="1"/>
</dbReference>
<dbReference type="SUPFAM" id="SSF52540">
    <property type="entry name" value="P-loop containing nucleoside triphosphate hydrolases"/>
    <property type="match status" value="1"/>
</dbReference>
<proteinExistence type="inferred from homology"/>
<gene>
    <name evidence="8" type="ORF">GCM10022215_13000</name>
</gene>
<name>A0ABP7XFQ0_9ACTN</name>
<dbReference type="Proteomes" id="UP001501495">
    <property type="component" value="Unassembled WGS sequence"/>
</dbReference>
<dbReference type="Pfam" id="PF07683">
    <property type="entry name" value="CobW_C"/>
    <property type="match status" value="1"/>
</dbReference>
<dbReference type="InterPro" id="IPR003495">
    <property type="entry name" value="CobW/HypB/UreG_nucleotide-bd"/>
</dbReference>
<evidence type="ECO:0000313" key="8">
    <source>
        <dbReference type="EMBL" id="GAA4114716.1"/>
    </source>
</evidence>
<evidence type="ECO:0000313" key="9">
    <source>
        <dbReference type="Proteomes" id="UP001501495"/>
    </source>
</evidence>
<evidence type="ECO:0000256" key="2">
    <source>
        <dbReference type="ARBA" id="ARBA00022801"/>
    </source>
</evidence>
<keyword evidence="3" id="KW-0143">Chaperone</keyword>
<comment type="catalytic activity">
    <reaction evidence="5">
        <text>GTP + H2O = GDP + phosphate + H(+)</text>
        <dbReference type="Rhea" id="RHEA:19669"/>
        <dbReference type="ChEBI" id="CHEBI:15377"/>
        <dbReference type="ChEBI" id="CHEBI:15378"/>
        <dbReference type="ChEBI" id="CHEBI:37565"/>
        <dbReference type="ChEBI" id="CHEBI:43474"/>
        <dbReference type="ChEBI" id="CHEBI:58189"/>
    </reaction>
    <physiologicalReaction direction="left-to-right" evidence="5">
        <dbReference type="Rhea" id="RHEA:19670"/>
    </physiologicalReaction>
</comment>